<dbReference type="InterPro" id="IPR036420">
    <property type="entry name" value="BRCT_dom_sf"/>
</dbReference>
<dbReference type="PROSITE" id="PS50172">
    <property type="entry name" value="BRCT"/>
    <property type="match status" value="1"/>
</dbReference>
<dbReference type="SUPFAM" id="SSF52113">
    <property type="entry name" value="BRCT domain"/>
    <property type="match status" value="1"/>
</dbReference>
<feature type="region of interest" description="Disordered" evidence="1">
    <location>
        <begin position="1437"/>
        <end position="1478"/>
    </location>
</feature>
<feature type="region of interest" description="Disordered" evidence="1">
    <location>
        <begin position="1107"/>
        <end position="1130"/>
    </location>
</feature>
<feature type="compositionally biased region" description="Basic residues" evidence="1">
    <location>
        <begin position="856"/>
        <end position="869"/>
    </location>
</feature>
<feature type="compositionally biased region" description="Basic and acidic residues" evidence="1">
    <location>
        <begin position="797"/>
        <end position="813"/>
    </location>
</feature>
<dbReference type="PANTHER" id="PTHR14625">
    <property type="entry name" value="MICROCEPHALIN"/>
    <property type="match status" value="1"/>
</dbReference>
<dbReference type="InterPro" id="IPR022047">
    <property type="entry name" value="Microcephalin-like"/>
</dbReference>
<evidence type="ECO:0000259" key="2">
    <source>
        <dbReference type="PROSITE" id="PS50172"/>
    </source>
</evidence>
<feature type="compositionally biased region" description="Basic and acidic residues" evidence="1">
    <location>
        <begin position="301"/>
        <end position="319"/>
    </location>
</feature>
<feature type="compositionally biased region" description="Acidic residues" evidence="1">
    <location>
        <begin position="745"/>
        <end position="762"/>
    </location>
</feature>
<dbReference type="Proteomes" id="UP000037505">
    <property type="component" value="Unassembled WGS sequence"/>
</dbReference>
<feature type="compositionally biased region" description="Basic and acidic residues" evidence="1">
    <location>
        <begin position="1118"/>
        <end position="1129"/>
    </location>
</feature>
<organism evidence="3 4">
    <name type="scientific">Aspergillus nomiae NRRL (strain ATCC 15546 / NRRL 13137 / CBS 260.88 / M93)</name>
    <dbReference type="NCBI Taxonomy" id="1509407"/>
    <lineage>
        <taxon>Eukaryota</taxon>
        <taxon>Fungi</taxon>
        <taxon>Dikarya</taxon>
        <taxon>Ascomycota</taxon>
        <taxon>Pezizomycotina</taxon>
        <taxon>Eurotiomycetes</taxon>
        <taxon>Eurotiomycetidae</taxon>
        <taxon>Eurotiales</taxon>
        <taxon>Aspergillaceae</taxon>
        <taxon>Aspergillus</taxon>
        <taxon>Aspergillus subgen. Circumdati</taxon>
    </lineage>
</organism>
<sequence>MARAAVIPAAAASPQRATRTAKRTTTTAAASRAAAKTTKAKAPSSATEGRKRTARTNLSSLSKAAEDDSDEDTDDELGVMNTTKSATTKARGRPAGSTTAATGRGRKPTTTASVRSGTVGENEDGEAHADGQKKRAGRPRTKPATETESATAAPKQRGRPKGSTNAKSTAAAADAHKKARVLAAEDAVSHQQGPKEVTITTNSTLMRSNLLRGPAKKKTVTFKDVSDSDDFSEPSPPPPAGRRRPAGLAAKPARKGTPAKGRKPAATKKGASKPLSPKKATQVAKGISSYASSDGEDDELSMTKDQNKLHSDSPNKHGPEQTGLSSPVKRINFTSTKSPKTVDENGQPTLQPPKSIDFSDAVFMSSPARRPPPSPFSYSFRETPRRGLALPEDAKPTSQPNFSPTEHSPLKSSPRKANLDTPRRGNLGFDDLRPLSQPNFTPGQNSPLKSSPKKGLFGASFLSQPSLQESATPLKRSLLQSPAKKVASPFKSSLLFSGSLMTEHVEATSYRGKELEAASSPKAPETSYQRYDSEETVEMPEELEPITETPASQHDAETPEPEAEPESIPDFHNVSYTPQSEMEHESHEQPLEQTDEAHEDAVEDLDINYEDTASEHEEDMEDINHGLEEPQGPADMDRESTVESDGVDGIYELFEGQNEIVENILLEDDLEQDNFEERLEAYVPEIPEDYTVCFEAVEQDAYESAQYAQSIVDTEIEVEHDAADDGISVAPAAEDIALGNQQGDQTEEENYESEDELQDEEPREPVEFSSRESMLQRLEDVFTEDPAGTSEMPGDGETERHAETSEVGGHESVDPSLEYDEEEVNMLDDYDFDEEEPTLVAVGTPGRTLRQTPQRTPRRTPRRTSRRISQRTPRPTSSHTPRQTPAQALRETSEQTPEQPQQMPSETPEPTPQPRALTPEVYAPYEIEEPPTPQVPNYFYFVPQYFASFAPPRFPDEYRDTAVETTSFDAADNTTAKDLPIPDVQPSPQPQRHTPGPEKEKRQRPRFTLLAEQLSEWKASSPEKTEQRRSGRRGIFSLSGGLNRPSDVNNAQEDVSYPDLSAKSPSPVVEELQPHEEPATTVDEDDQEEPEMGRCAFEDLEKSPGLPMFEIFSDEDPVESKQTDAREDTQVSIVYESPVRPAASIQETLDDEKENYEVQLPAPATPVRGKTIPLQTFHTVSKVPLKPEGEVSPLKVSRKRGRSLSITSPTRSSPRLRKSILALQEDVDSLPPRKAPRLSYSTMPQLQPTRSRSSSRARDARQESERKRAPSRSPSPAKSPRRRSSIFQPTPTGALQGAVVYVDVHTTEGEDASGIFVELLQQMGARCVKNWSWNPRLSVSPDEQTETKEGKVGITHVVYKDGGVRTMEKVRQAAGLVKCVGVGWVLDCERENKWLDEAHYAVDSSIIPRGGAKRRKSMEPRALSNVNGTLVKADAGSRRSGVGAADFTRTTTSTARDAPSTPKRTKKSEAGYPGIDPRYFQTPKTPAFTFNMDSVGMSPATPFFLSQRSKLVQQTCPPKQLRQGLFSNPGPSEEHSQKLRVKLEAARRKSLAFKPKVASPLVP</sequence>
<keyword evidence="4" id="KW-1185">Reference proteome</keyword>
<comment type="caution">
    <text evidence="3">The sequence shown here is derived from an EMBL/GenBank/DDBJ whole genome shotgun (WGS) entry which is preliminary data.</text>
</comment>
<feature type="compositionally biased region" description="Low complexity" evidence="1">
    <location>
        <begin position="142"/>
        <end position="155"/>
    </location>
</feature>
<feature type="compositionally biased region" description="Polar residues" evidence="1">
    <location>
        <begin position="1204"/>
        <end position="1213"/>
    </location>
</feature>
<feature type="compositionally biased region" description="Polar residues" evidence="1">
    <location>
        <begin position="332"/>
        <end position="349"/>
    </location>
</feature>
<evidence type="ECO:0000256" key="1">
    <source>
        <dbReference type="SAM" id="MobiDB-lite"/>
    </source>
</evidence>
<feature type="compositionally biased region" description="Basic and acidic residues" evidence="1">
    <location>
        <begin position="506"/>
        <end position="516"/>
    </location>
</feature>
<feature type="compositionally biased region" description="Acidic residues" evidence="1">
    <location>
        <begin position="534"/>
        <end position="545"/>
    </location>
</feature>
<dbReference type="InterPro" id="IPR001357">
    <property type="entry name" value="BRCT_dom"/>
</dbReference>
<feature type="compositionally biased region" description="Low complexity" evidence="1">
    <location>
        <begin position="894"/>
        <end position="906"/>
    </location>
</feature>
<feature type="region of interest" description="Disordered" evidence="1">
    <location>
        <begin position="1519"/>
        <end position="1538"/>
    </location>
</feature>
<feature type="compositionally biased region" description="Polar residues" evidence="1">
    <location>
        <begin position="436"/>
        <end position="449"/>
    </location>
</feature>
<proteinExistence type="predicted"/>
<dbReference type="RefSeq" id="XP_015406516.1">
    <property type="nucleotide sequence ID" value="XM_015552488.1"/>
</dbReference>
<feature type="compositionally biased region" description="Polar residues" evidence="1">
    <location>
        <begin position="396"/>
        <end position="406"/>
    </location>
</feature>
<dbReference type="CDD" id="cd17716">
    <property type="entry name" value="BRCT_microcephalin_rpt1"/>
    <property type="match status" value="1"/>
</dbReference>
<feature type="compositionally biased region" description="Polar residues" evidence="1">
    <location>
        <begin position="963"/>
        <end position="976"/>
    </location>
</feature>
<dbReference type="SMART" id="SM00384">
    <property type="entry name" value="AT_hook"/>
    <property type="match status" value="3"/>
</dbReference>
<feature type="region of interest" description="Disordered" evidence="1">
    <location>
        <begin position="950"/>
        <end position="1091"/>
    </location>
</feature>
<name>A0A0L1J2E6_ASPN3</name>
<reference evidence="3 4" key="1">
    <citation type="submission" date="2014-06" db="EMBL/GenBank/DDBJ databases">
        <title>The Genome of the Aflatoxigenic Filamentous Fungus Aspergillus nomius.</title>
        <authorList>
            <person name="Moore M.G."/>
            <person name="Shannon B.M."/>
            <person name="Brian M.M."/>
        </authorList>
    </citation>
    <scope>NUCLEOTIDE SEQUENCE [LARGE SCALE GENOMIC DNA]</scope>
    <source>
        <strain evidence="3 4">NRRL 13137</strain>
    </source>
</reference>
<feature type="compositionally biased region" description="Polar residues" evidence="1">
    <location>
        <begin position="198"/>
        <end position="207"/>
    </location>
</feature>
<feature type="region of interest" description="Disordered" evidence="1">
    <location>
        <begin position="1180"/>
        <end position="1291"/>
    </location>
</feature>
<dbReference type="GeneID" id="26809036"/>
<feature type="compositionally biased region" description="Acidic residues" evidence="1">
    <location>
        <begin position="558"/>
        <end position="567"/>
    </location>
</feature>
<evidence type="ECO:0000313" key="3">
    <source>
        <dbReference type="EMBL" id="KNG85593.1"/>
    </source>
</evidence>
<dbReference type="GO" id="GO:0000278">
    <property type="term" value="P:mitotic cell cycle"/>
    <property type="evidence" value="ECO:0007669"/>
    <property type="project" value="TreeGrafter"/>
</dbReference>
<dbReference type="Gene3D" id="3.40.50.10190">
    <property type="entry name" value="BRCT domain"/>
    <property type="match status" value="1"/>
</dbReference>
<feature type="compositionally biased region" description="Low complexity" evidence="1">
    <location>
        <begin position="1"/>
        <end position="47"/>
    </location>
</feature>
<feature type="compositionally biased region" description="Basic and acidic residues" evidence="1">
    <location>
        <begin position="581"/>
        <end position="600"/>
    </location>
</feature>
<dbReference type="EMBL" id="JNOM01000150">
    <property type="protein sequence ID" value="KNG85593.1"/>
    <property type="molecule type" value="Genomic_DNA"/>
</dbReference>
<accession>A0A0L1J2E6</accession>
<dbReference type="STRING" id="1509407.A0A0L1J2E6"/>
<feature type="domain" description="BRCT" evidence="2">
    <location>
        <begin position="1290"/>
        <end position="1402"/>
    </location>
</feature>
<protein>
    <recommendedName>
        <fullName evidence="2">BRCT domain-containing protein</fullName>
    </recommendedName>
</protein>
<feature type="compositionally biased region" description="Low complexity" evidence="1">
    <location>
        <begin position="844"/>
        <end position="855"/>
    </location>
</feature>
<dbReference type="PANTHER" id="PTHR14625:SF3">
    <property type="entry name" value="MICROCEPHALIN"/>
    <property type="match status" value="1"/>
</dbReference>
<feature type="compositionally biased region" description="Polar residues" evidence="1">
    <location>
        <begin position="1239"/>
        <end position="1249"/>
    </location>
</feature>
<feature type="compositionally biased region" description="Basic and acidic residues" evidence="1">
    <location>
        <begin position="1256"/>
        <end position="1268"/>
    </location>
</feature>
<dbReference type="InterPro" id="IPR017956">
    <property type="entry name" value="AT_hook_DNA-bd_motif"/>
</dbReference>
<feature type="region of interest" description="Disordered" evidence="1">
    <location>
        <begin position="720"/>
        <end position="933"/>
    </location>
</feature>
<dbReference type="OrthoDB" id="2384350at2759"/>
<evidence type="ECO:0000313" key="4">
    <source>
        <dbReference type="Proteomes" id="UP000037505"/>
    </source>
</evidence>
<feature type="compositionally biased region" description="Acidic residues" evidence="1">
    <location>
        <begin position="817"/>
        <end position="837"/>
    </location>
</feature>
<dbReference type="GO" id="GO:0003677">
    <property type="term" value="F:DNA binding"/>
    <property type="evidence" value="ECO:0007669"/>
    <property type="project" value="InterPro"/>
</dbReference>
<feature type="compositionally biased region" description="Acidic residues" evidence="1">
    <location>
        <begin position="67"/>
        <end position="77"/>
    </location>
</feature>
<gene>
    <name evidence="3" type="ORF">ANOM_007232</name>
</gene>
<feature type="region of interest" description="Disordered" evidence="1">
    <location>
        <begin position="1"/>
        <end position="461"/>
    </location>
</feature>
<feature type="region of interest" description="Disordered" evidence="1">
    <location>
        <begin position="506"/>
        <end position="642"/>
    </location>
</feature>